<proteinExistence type="predicted"/>
<accession>A0ABX7N9F4</accession>
<feature type="domain" description="Peptidase S74" evidence="2">
    <location>
        <begin position="476"/>
        <end position="574"/>
    </location>
</feature>
<evidence type="ECO:0000313" key="3">
    <source>
        <dbReference type="EMBL" id="QSQ15410.1"/>
    </source>
</evidence>
<dbReference type="Pfam" id="PF13884">
    <property type="entry name" value="Peptidase_S74"/>
    <property type="match status" value="1"/>
</dbReference>
<reference evidence="3 4" key="1">
    <citation type="submission" date="2021-02" db="EMBL/GenBank/DDBJ databases">
        <title>De Novo genome assembly of isolated myxobacteria.</title>
        <authorList>
            <person name="Stevens D.C."/>
        </authorList>
    </citation>
    <scope>NUCLEOTIDE SEQUENCE [LARGE SCALE GENOMIC DNA]</scope>
    <source>
        <strain evidence="3 4">SCHIC003</strain>
    </source>
</reference>
<evidence type="ECO:0000259" key="2">
    <source>
        <dbReference type="PROSITE" id="PS51688"/>
    </source>
</evidence>
<dbReference type="InterPro" id="IPR030392">
    <property type="entry name" value="S74_ICA"/>
</dbReference>
<dbReference type="PROSITE" id="PS51688">
    <property type="entry name" value="ICA"/>
    <property type="match status" value="1"/>
</dbReference>
<protein>
    <submittedName>
        <fullName evidence="3">Tail fiber domain-containing protein</fullName>
    </submittedName>
</protein>
<evidence type="ECO:0000313" key="4">
    <source>
        <dbReference type="Proteomes" id="UP000663090"/>
    </source>
</evidence>
<dbReference type="EMBL" id="CP071091">
    <property type="protein sequence ID" value="QSQ15410.1"/>
    <property type="molecule type" value="Genomic_DNA"/>
</dbReference>
<sequence length="581" mass="60982">MSEPYYTAKSGDPILADTWNNMQIKTRDEIRAHTHRGGDDGALLDGNSISPTASLKVNKVEATLGLTVKNVDISKWMDDTEAKKLSLTGGNLTGPFSVMANVGIGAAPSTRRLLVQGAVDNNAAVEVRSSGNNAWGVGLIVKTTGATEGAAIQLRSRNKSWLLKGELGATAEGFQVSEGGGDGENGSGYGTPRLHLKAGGSLGLNTTDPQGALDIRLSSAAAGFDRLVVNTTTLWGNGQPQVTIGAGGAAGLMINNPHVVWNSTDNRASIRYGLSGGVSTGLMWDVGARASNAFSFMVNNTHSLWMGADGSVGIGTSTPGVRLDVQGGSLRVSGAIMPSIGNAPGNGIQFPLDAFGGTGDSASIRYYRAPNPLPGEEENGKLVIACENEPGDAIILNQGGADRMTLVNANVGIGTSRPSTPLHIAQREASLGIRLSEHVSGRFVDIAYTGTGILQFAHSNGAGQNLMPNGQWLQFSDVGLKQNIASLEGVLPRVLALRPVSYELKSTGHPQLGLVAQEVEPLFPELVADLPRMNDNGEPLKGLTYESFSVLAIAALQEIKQQYDERIAALEQRLQEQERKS</sequence>
<dbReference type="RefSeq" id="WP_206717120.1">
    <property type="nucleotide sequence ID" value="NZ_CP071091.1"/>
</dbReference>
<organism evidence="3 4">
    <name type="scientific">Myxococcus landrumensis</name>
    <dbReference type="NCBI Taxonomy" id="2813577"/>
    <lineage>
        <taxon>Bacteria</taxon>
        <taxon>Pseudomonadati</taxon>
        <taxon>Myxococcota</taxon>
        <taxon>Myxococcia</taxon>
        <taxon>Myxococcales</taxon>
        <taxon>Cystobacterineae</taxon>
        <taxon>Myxococcaceae</taxon>
        <taxon>Myxococcus</taxon>
    </lineage>
</organism>
<name>A0ABX7N9F4_9BACT</name>
<evidence type="ECO:0000256" key="1">
    <source>
        <dbReference type="SAM" id="Coils"/>
    </source>
</evidence>
<keyword evidence="4" id="KW-1185">Reference proteome</keyword>
<dbReference type="Proteomes" id="UP000663090">
    <property type="component" value="Chromosome"/>
</dbReference>
<gene>
    <name evidence="3" type="ORF">JY572_04850</name>
</gene>
<keyword evidence="1" id="KW-0175">Coiled coil</keyword>
<feature type="coiled-coil region" evidence="1">
    <location>
        <begin position="553"/>
        <end position="580"/>
    </location>
</feature>